<dbReference type="GO" id="GO:0015926">
    <property type="term" value="F:glucosidase activity"/>
    <property type="evidence" value="ECO:0007669"/>
    <property type="project" value="TreeGrafter"/>
</dbReference>
<accession>A0A165AZU1</accession>
<dbReference type="GO" id="GO:0005886">
    <property type="term" value="C:plasma membrane"/>
    <property type="evidence" value="ECO:0007669"/>
    <property type="project" value="TreeGrafter"/>
</dbReference>
<evidence type="ECO:0000256" key="9">
    <source>
        <dbReference type="SAM" id="MobiDB-lite"/>
    </source>
</evidence>
<keyword evidence="4" id="KW-0735">Signal-anchor</keyword>
<dbReference type="RefSeq" id="XP_040757704.1">
    <property type="nucleotide sequence ID" value="XM_040907424.1"/>
</dbReference>
<gene>
    <name evidence="12" type="ORF">LAESUDRAFT_718397</name>
</gene>
<keyword evidence="7" id="KW-0325">Glycoprotein</keyword>
<comment type="similarity">
    <text evidence="2">Belongs to the SKN1/KRE6 family.</text>
</comment>
<dbReference type="PROSITE" id="PS51762">
    <property type="entry name" value="GH16_2"/>
    <property type="match status" value="1"/>
</dbReference>
<name>A0A165AZU1_9APHY</name>
<reference evidence="12 13" key="1">
    <citation type="journal article" date="2016" name="Mol. Biol. Evol.">
        <title>Comparative Genomics of Early-Diverging Mushroom-Forming Fungi Provides Insights into the Origins of Lignocellulose Decay Capabilities.</title>
        <authorList>
            <person name="Nagy L.G."/>
            <person name="Riley R."/>
            <person name="Tritt A."/>
            <person name="Adam C."/>
            <person name="Daum C."/>
            <person name="Floudas D."/>
            <person name="Sun H."/>
            <person name="Yadav J.S."/>
            <person name="Pangilinan J."/>
            <person name="Larsson K.H."/>
            <person name="Matsuura K."/>
            <person name="Barry K."/>
            <person name="Labutti K."/>
            <person name="Kuo R."/>
            <person name="Ohm R.A."/>
            <person name="Bhattacharya S.S."/>
            <person name="Shirouzu T."/>
            <person name="Yoshinaga Y."/>
            <person name="Martin F.M."/>
            <person name="Grigoriev I.V."/>
            <person name="Hibbett D.S."/>
        </authorList>
    </citation>
    <scope>NUCLEOTIDE SEQUENCE [LARGE SCALE GENOMIC DNA]</scope>
    <source>
        <strain evidence="12 13">93-53</strain>
    </source>
</reference>
<proteinExistence type="inferred from homology"/>
<dbReference type="PANTHER" id="PTHR31361:SF1">
    <property type="entry name" value="BETA-GLUCAN SYNTHESIS-ASSOCIATED PROTEIN KRE6-RELATED"/>
    <property type="match status" value="1"/>
</dbReference>
<dbReference type="OrthoDB" id="412647at2759"/>
<feature type="domain" description="GH16" evidence="11">
    <location>
        <begin position="292"/>
        <end position="543"/>
    </location>
</feature>
<dbReference type="PANTHER" id="PTHR31361">
    <property type="entry name" value="BETA-GLUCAN SYNTHESIS-ASSOCIATED PROTEIN KRE6-RELATED"/>
    <property type="match status" value="1"/>
</dbReference>
<dbReference type="GO" id="GO:0006078">
    <property type="term" value="P:(1-&gt;6)-beta-D-glucan biosynthetic process"/>
    <property type="evidence" value="ECO:0007669"/>
    <property type="project" value="TreeGrafter"/>
</dbReference>
<organism evidence="12 13">
    <name type="scientific">Laetiporus sulphureus 93-53</name>
    <dbReference type="NCBI Taxonomy" id="1314785"/>
    <lineage>
        <taxon>Eukaryota</taxon>
        <taxon>Fungi</taxon>
        <taxon>Dikarya</taxon>
        <taxon>Basidiomycota</taxon>
        <taxon>Agaricomycotina</taxon>
        <taxon>Agaricomycetes</taxon>
        <taxon>Polyporales</taxon>
        <taxon>Laetiporus</taxon>
    </lineage>
</organism>
<evidence type="ECO:0000256" key="7">
    <source>
        <dbReference type="ARBA" id="ARBA00023180"/>
    </source>
</evidence>
<dbReference type="SUPFAM" id="SSF49899">
    <property type="entry name" value="Concanavalin A-like lectins/glucanases"/>
    <property type="match status" value="1"/>
</dbReference>
<feature type="region of interest" description="Disordered" evidence="9">
    <location>
        <begin position="1"/>
        <end position="35"/>
    </location>
</feature>
<sequence>MSSSSSSDDAGDDNQRSGDSSANDIAVRGADPSLHRTEALLAEDSHTRDLAASFSPTTPIFVSSPLNPNPHGASGSQVVRARRASKGSPLIQRVASEECHALGSQRASDQTPRGSMILYRLANDDQDELAFPPKLDAATRSSVMSSSGDSVFTLSYDSKYPSGTMVTGLRGFIPYAYDPTEDCKDEPEEDDYLYDPKYGDDTHCSALSWRGLWNLSMLVTLLLAILTLFICYPVVSFYHNDDLKENVNSTTDTATNSSSTVKRADAFQMRLQSESPAQLIDFDTPLSSHFRTGFDGTPYELVFSDEFSADGRTFRAGDDPHWEAVALPRSAAGERYDPQQVGTAGGYLHIAMEREDEAGWRSGMLQSWNKMCFTGGYVEVAVALPGARGYGALQSPRVWTLGNLARAGYSASLDGVWPYSYDECDVGTFPNQTYKNGTGPAAALHISAKEGDQLSQLPGQRLSACTCPGEKHPGESKEKVRGRGAPEIDILYADTGDEKVVQSAQFAPLASGRRRTGGEGEFVIYNESATRESVYRGSQLQQTVATSTEIPSRALASDDSEPQFITFGFEYHSEPAILEEAFVTWQVDGRPTAKLSGVGVGADQDKGGSMVGRRLISQEPMLTTLIIGGSSRVGQMNVGCSPAEYPTADYISAHMEAYSNPHLKTWSGPGPFSAGYSWPRNELYEGSC</sequence>
<dbReference type="InterPro" id="IPR005629">
    <property type="entry name" value="Skn1/Kre6/Sbg1"/>
</dbReference>
<evidence type="ECO:0000313" key="12">
    <source>
        <dbReference type="EMBL" id="KZS99963.1"/>
    </source>
</evidence>
<evidence type="ECO:0000256" key="2">
    <source>
        <dbReference type="ARBA" id="ARBA00010962"/>
    </source>
</evidence>
<dbReference type="Pfam" id="PF03935">
    <property type="entry name" value="SKN1_KRE6_Sbg1"/>
    <property type="match status" value="2"/>
</dbReference>
<keyword evidence="3 10" id="KW-0812">Transmembrane</keyword>
<dbReference type="GeneID" id="63824453"/>
<evidence type="ECO:0000256" key="5">
    <source>
        <dbReference type="ARBA" id="ARBA00022989"/>
    </source>
</evidence>
<protein>
    <submittedName>
        <fullName evidence="12">Glycoside hydrolase family 16 protein</fullName>
    </submittedName>
</protein>
<keyword evidence="5 10" id="KW-1133">Transmembrane helix</keyword>
<keyword evidence="6 10" id="KW-0472">Membrane</keyword>
<dbReference type="InterPro" id="IPR013320">
    <property type="entry name" value="ConA-like_dom_sf"/>
</dbReference>
<evidence type="ECO:0000313" key="13">
    <source>
        <dbReference type="Proteomes" id="UP000076871"/>
    </source>
</evidence>
<evidence type="ECO:0000256" key="8">
    <source>
        <dbReference type="ARBA" id="ARBA00023316"/>
    </source>
</evidence>
<evidence type="ECO:0000256" key="1">
    <source>
        <dbReference type="ARBA" id="ARBA00004606"/>
    </source>
</evidence>
<evidence type="ECO:0000256" key="3">
    <source>
        <dbReference type="ARBA" id="ARBA00022692"/>
    </source>
</evidence>
<dbReference type="GO" id="GO:0005789">
    <property type="term" value="C:endoplasmic reticulum membrane"/>
    <property type="evidence" value="ECO:0007669"/>
    <property type="project" value="TreeGrafter"/>
</dbReference>
<evidence type="ECO:0000256" key="10">
    <source>
        <dbReference type="SAM" id="Phobius"/>
    </source>
</evidence>
<dbReference type="Proteomes" id="UP000076871">
    <property type="component" value="Unassembled WGS sequence"/>
</dbReference>
<comment type="subcellular location">
    <subcellularLocation>
        <location evidence="1">Membrane</location>
        <topology evidence="1">Single-pass type II membrane protein</topology>
    </subcellularLocation>
</comment>
<dbReference type="GO" id="GO:0031505">
    <property type="term" value="P:fungal-type cell wall organization"/>
    <property type="evidence" value="ECO:0007669"/>
    <property type="project" value="TreeGrafter"/>
</dbReference>
<evidence type="ECO:0000256" key="4">
    <source>
        <dbReference type="ARBA" id="ARBA00022968"/>
    </source>
</evidence>
<dbReference type="AlphaFoldDB" id="A0A165AZU1"/>
<keyword evidence="8" id="KW-0961">Cell wall biogenesis/degradation</keyword>
<dbReference type="InParanoid" id="A0A165AZU1"/>
<dbReference type="EMBL" id="KV427703">
    <property type="protein sequence ID" value="KZS99963.1"/>
    <property type="molecule type" value="Genomic_DNA"/>
</dbReference>
<keyword evidence="13" id="KW-1185">Reference proteome</keyword>
<dbReference type="STRING" id="1314785.A0A165AZU1"/>
<feature type="transmembrane region" description="Helical" evidence="10">
    <location>
        <begin position="212"/>
        <end position="235"/>
    </location>
</feature>
<dbReference type="InterPro" id="IPR000757">
    <property type="entry name" value="Beta-glucanase-like"/>
</dbReference>
<dbReference type="Gene3D" id="2.60.120.200">
    <property type="match status" value="1"/>
</dbReference>
<evidence type="ECO:0000259" key="11">
    <source>
        <dbReference type="PROSITE" id="PS51762"/>
    </source>
</evidence>
<keyword evidence="12" id="KW-0378">Hydrolase</keyword>
<evidence type="ECO:0000256" key="6">
    <source>
        <dbReference type="ARBA" id="ARBA00023136"/>
    </source>
</evidence>